<dbReference type="Pfam" id="PF13560">
    <property type="entry name" value="HTH_31"/>
    <property type="match status" value="1"/>
</dbReference>
<dbReference type="PANTHER" id="PTHR47691:SF3">
    <property type="entry name" value="HTH-TYPE TRANSCRIPTIONAL REGULATOR RV0890C-RELATED"/>
    <property type="match status" value="1"/>
</dbReference>
<dbReference type="SMART" id="SM00530">
    <property type="entry name" value="HTH_XRE"/>
    <property type="match status" value="1"/>
</dbReference>
<dbReference type="SUPFAM" id="SSF52540">
    <property type="entry name" value="P-loop containing nucleoside triphosphate hydrolases"/>
    <property type="match status" value="1"/>
</dbReference>
<dbReference type="SUPFAM" id="SSF48452">
    <property type="entry name" value="TPR-like"/>
    <property type="match status" value="2"/>
</dbReference>
<evidence type="ECO:0000256" key="1">
    <source>
        <dbReference type="SAM" id="MobiDB-lite"/>
    </source>
</evidence>
<accession>A0A1W2DFZ0</accession>
<dbReference type="PROSITE" id="PS50943">
    <property type="entry name" value="HTH_CROC1"/>
    <property type="match status" value="1"/>
</dbReference>
<dbReference type="PANTHER" id="PTHR47691">
    <property type="entry name" value="REGULATOR-RELATED"/>
    <property type="match status" value="1"/>
</dbReference>
<dbReference type="InterPro" id="IPR002182">
    <property type="entry name" value="NB-ARC"/>
</dbReference>
<dbReference type="InterPro" id="IPR011990">
    <property type="entry name" value="TPR-like_helical_dom_sf"/>
</dbReference>
<dbReference type="InterPro" id="IPR036388">
    <property type="entry name" value="WH-like_DNA-bd_sf"/>
</dbReference>
<dbReference type="SUPFAM" id="SSF47413">
    <property type="entry name" value="lambda repressor-like DNA-binding domains"/>
    <property type="match status" value="1"/>
</dbReference>
<dbReference type="PRINTS" id="PR00364">
    <property type="entry name" value="DISEASERSIST"/>
</dbReference>
<dbReference type="STRING" id="40571.SAMN05660733_02999"/>
<proteinExistence type="predicted"/>
<evidence type="ECO:0000313" key="4">
    <source>
        <dbReference type="Proteomes" id="UP000192840"/>
    </source>
</evidence>
<dbReference type="InterPro" id="IPR010982">
    <property type="entry name" value="Lambda_DNA-bd_dom_sf"/>
</dbReference>
<evidence type="ECO:0000259" key="2">
    <source>
        <dbReference type="PROSITE" id="PS50943"/>
    </source>
</evidence>
<dbReference type="OrthoDB" id="7628974at2"/>
<dbReference type="AlphaFoldDB" id="A0A1W2DFZ0"/>
<gene>
    <name evidence="3" type="ORF">SAMN05660733_02999</name>
</gene>
<dbReference type="InterPro" id="IPR027417">
    <property type="entry name" value="P-loop_NTPase"/>
</dbReference>
<sequence length="810" mass="87969">MTDAVLEEDPTLMALLKGYRVRADLTQEQLAEGAGVSVRAISDMERGIVKGPQRRTVEALAAPLALSEDELARLQKVAKQSRARSTSTEQPPRPAVRLYDPPAVGMLPPDLEDLTGREHCLETLRALADEMTSNRGGSGQVAVVSGPPGTGKTSLAVRAAHDLAEHFPDGRLFLKLRGMSAEPGEPADVLHLLLRLLGIDAVQIPVELEHRSNLCRSLLRDRAVLIVLDDAVDEAQVRPLVVGGPRCFTVVTSRQLLVGLEGTSRFTLSELQRDDALALLTSIIGPVRVTREPQAAAELVELCGRLPLALRIAGNRLASRPAWPLDHLAGHLRDRSRRLTTLTAGDLNVRSVFDLSYRQLTSAAAAVFRRVALVPAADFSVGAAKVLIEATDEDDAAICLEELADASLLQPSQEDGRYQLHDLLSVFATERLTQEEDPEVVRRADERLTRWLLLGATAAGGHFHPCCDPISPLSASLFEDAVSAGRWLLTEHQSWLAAVKRSAARGEHQQVLDLAASMHWYSEIGGTANTWHDVFDLAVKSAIAIGSKRDEAVHRNYLAWTLCSLMGRPNESARMAQKAWDAAEAAGDLREQAWARIYFVSAQLNDGKPPASSATFDEAIRLFSEADYPLGVHVARAMRATYLHTQGQLEDAAEEFGICLRYFRQAQGSTSVDDSSCAYLLLRSAQNLAALGSREEALSQSEEALELFQAHGAVIGQARALQAAGSLLRMRGDHVDARARLTEALALFERTGQAQYHVDALRELALLSDEAGDPVAARSAREKALSLCEMLDAGAAKSLREELIEQLNAS</sequence>
<dbReference type="Pfam" id="PF00931">
    <property type="entry name" value="NB-ARC"/>
    <property type="match status" value="1"/>
</dbReference>
<dbReference type="Gene3D" id="3.40.50.300">
    <property type="entry name" value="P-loop containing nucleotide triphosphate hydrolases"/>
    <property type="match status" value="1"/>
</dbReference>
<dbReference type="GO" id="GO:0043531">
    <property type="term" value="F:ADP binding"/>
    <property type="evidence" value="ECO:0007669"/>
    <property type="project" value="InterPro"/>
</dbReference>
<feature type="region of interest" description="Disordered" evidence="1">
    <location>
        <begin position="77"/>
        <end position="102"/>
    </location>
</feature>
<dbReference type="GO" id="GO:0003677">
    <property type="term" value="F:DNA binding"/>
    <property type="evidence" value="ECO:0007669"/>
    <property type="project" value="InterPro"/>
</dbReference>
<feature type="domain" description="HTH cro/C1-type" evidence="2">
    <location>
        <begin position="16"/>
        <end position="71"/>
    </location>
</feature>
<dbReference type="eggNOG" id="COG1396">
    <property type="taxonomic scope" value="Bacteria"/>
</dbReference>
<reference evidence="4" key="1">
    <citation type="submission" date="2017-04" db="EMBL/GenBank/DDBJ databases">
        <authorList>
            <person name="Varghese N."/>
            <person name="Submissions S."/>
        </authorList>
    </citation>
    <scope>NUCLEOTIDE SEQUENCE [LARGE SCALE GENOMIC DNA]</scope>
    <source>
        <strain evidence="4">DSM 44073</strain>
    </source>
</reference>
<dbReference type="InterPro" id="IPR001387">
    <property type="entry name" value="Cro/C1-type_HTH"/>
</dbReference>
<organism evidence="3 4">
    <name type="scientific">Lentzea albidocapillata</name>
    <dbReference type="NCBI Taxonomy" id="40571"/>
    <lineage>
        <taxon>Bacteria</taxon>
        <taxon>Bacillati</taxon>
        <taxon>Actinomycetota</taxon>
        <taxon>Actinomycetes</taxon>
        <taxon>Pseudonocardiales</taxon>
        <taxon>Pseudonocardiaceae</taxon>
        <taxon>Lentzea</taxon>
    </lineage>
</organism>
<dbReference type="Proteomes" id="UP000192840">
    <property type="component" value="Unassembled WGS sequence"/>
</dbReference>
<protein>
    <submittedName>
        <fullName evidence="3">Helix-turn-helix domain-containing protein</fullName>
    </submittedName>
</protein>
<dbReference type="EMBL" id="FWYC01000007">
    <property type="protein sequence ID" value="SMC96431.1"/>
    <property type="molecule type" value="Genomic_DNA"/>
</dbReference>
<dbReference type="eggNOG" id="COG3903">
    <property type="taxonomic scope" value="Bacteria"/>
</dbReference>
<dbReference type="Gene3D" id="1.25.40.10">
    <property type="entry name" value="Tetratricopeptide repeat domain"/>
    <property type="match status" value="1"/>
</dbReference>
<dbReference type="Gene3D" id="1.10.10.10">
    <property type="entry name" value="Winged helix-like DNA-binding domain superfamily/Winged helix DNA-binding domain"/>
    <property type="match status" value="1"/>
</dbReference>
<dbReference type="CDD" id="cd00093">
    <property type="entry name" value="HTH_XRE"/>
    <property type="match status" value="1"/>
</dbReference>
<dbReference type="RefSeq" id="WP_030477348.1">
    <property type="nucleotide sequence ID" value="NZ_FWYC01000007.1"/>
</dbReference>
<dbReference type="Gene3D" id="1.10.260.40">
    <property type="entry name" value="lambda repressor-like DNA-binding domains"/>
    <property type="match status" value="1"/>
</dbReference>
<evidence type="ECO:0000313" key="3">
    <source>
        <dbReference type="EMBL" id="SMC96431.1"/>
    </source>
</evidence>
<name>A0A1W2DFZ0_9PSEU</name>
<keyword evidence="4" id="KW-1185">Reference proteome</keyword>